<evidence type="ECO:0000313" key="3">
    <source>
        <dbReference type="EMBL" id="CUK03341.1"/>
    </source>
</evidence>
<dbReference type="GO" id="GO:0106435">
    <property type="term" value="F:carboxylesterase activity"/>
    <property type="evidence" value="ECO:0007669"/>
    <property type="project" value="UniProtKB-EC"/>
</dbReference>
<dbReference type="Pfam" id="PF07859">
    <property type="entry name" value="Abhydrolase_3"/>
    <property type="match status" value="1"/>
</dbReference>
<keyword evidence="4" id="KW-1185">Reference proteome</keyword>
<proteinExistence type="predicted"/>
<dbReference type="InterPro" id="IPR050300">
    <property type="entry name" value="GDXG_lipolytic_enzyme"/>
</dbReference>
<dbReference type="PANTHER" id="PTHR48081:SF33">
    <property type="entry name" value="KYNURENINE FORMAMIDASE"/>
    <property type="match status" value="1"/>
</dbReference>
<accession>A0A0P1IT69</accession>
<feature type="domain" description="Alpha/beta hydrolase fold-3" evidence="2">
    <location>
        <begin position="73"/>
        <end position="188"/>
    </location>
</feature>
<dbReference type="InterPro" id="IPR013094">
    <property type="entry name" value="AB_hydrolase_3"/>
</dbReference>
<dbReference type="Gene3D" id="3.40.50.1820">
    <property type="entry name" value="alpha/beta hydrolase"/>
    <property type="match status" value="1"/>
</dbReference>
<sequence>MLYRGFSQDELEQEYSPRSMIGGDLTPYLDSYAALSAQHRAQMEVIGNVSYGDGTAQVLDFFPAKGAGAPLHVFIHGGYWQALSQNESAMMAPALVEAEQSFATLNYTLAPEARIGDMIEECRDALLWMAANAPDLGFDPSRITLSGHSAGAQLAAMVMATSADELARAGLRVRDVILISGVYDLEPISLTTVNDPLQLTPVEIHDLSPILHLPAPGPRYHVTVAERDTPEFIRQSRDYAELLRKAGHSVSFDLKKGMQHFDIIMHPGTFLPASQ</sequence>
<dbReference type="EC" id="3.1.1.1" evidence="3"/>
<organism evidence="3 4">
    <name type="scientific">Ruegeria denitrificans</name>
    <dbReference type="NCBI Taxonomy" id="1715692"/>
    <lineage>
        <taxon>Bacteria</taxon>
        <taxon>Pseudomonadati</taxon>
        <taxon>Pseudomonadota</taxon>
        <taxon>Alphaproteobacteria</taxon>
        <taxon>Rhodobacterales</taxon>
        <taxon>Roseobacteraceae</taxon>
        <taxon>Ruegeria</taxon>
    </lineage>
</organism>
<dbReference type="OrthoDB" id="9771666at2"/>
<dbReference type="Proteomes" id="UP000051260">
    <property type="component" value="Unassembled WGS sequence"/>
</dbReference>
<dbReference type="RefSeq" id="WP_058282190.1">
    <property type="nucleotide sequence ID" value="NZ_CYUD01000007.1"/>
</dbReference>
<gene>
    <name evidence="3" type="primary">nlhH_3</name>
    <name evidence="3" type="ORF">RUE5091_02487</name>
</gene>
<dbReference type="AlphaFoldDB" id="A0A0P1IT69"/>
<dbReference type="InterPro" id="IPR029058">
    <property type="entry name" value="AB_hydrolase_fold"/>
</dbReference>
<keyword evidence="1 3" id="KW-0378">Hydrolase</keyword>
<dbReference type="STRING" id="1715692.RUE5091_02487"/>
<name>A0A0P1IT69_9RHOB</name>
<evidence type="ECO:0000259" key="2">
    <source>
        <dbReference type="Pfam" id="PF07859"/>
    </source>
</evidence>
<evidence type="ECO:0000313" key="4">
    <source>
        <dbReference type="Proteomes" id="UP000051260"/>
    </source>
</evidence>
<dbReference type="EMBL" id="CYUD01000007">
    <property type="protein sequence ID" value="CUK03341.1"/>
    <property type="molecule type" value="Genomic_DNA"/>
</dbReference>
<dbReference type="SUPFAM" id="SSF53474">
    <property type="entry name" value="alpha/beta-Hydrolases"/>
    <property type="match status" value="1"/>
</dbReference>
<dbReference type="PANTHER" id="PTHR48081">
    <property type="entry name" value="AB HYDROLASE SUPERFAMILY PROTEIN C4A8.06C"/>
    <property type="match status" value="1"/>
</dbReference>
<protein>
    <submittedName>
        <fullName evidence="3">Carboxylesterase NlhH</fullName>
        <ecNumber evidence="3">3.1.1.1</ecNumber>
    </submittedName>
</protein>
<reference evidence="4" key="1">
    <citation type="submission" date="2015-09" db="EMBL/GenBank/DDBJ databases">
        <authorList>
            <person name="Rodrigo-Torres L."/>
            <person name="Arahal D.R."/>
        </authorList>
    </citation>
    <scope>NUCLEOTIDE SEQUENCE [LARGE SCALE GENOMIC DNA]</scope>
    <source>
        <strain evidence="4">CECT 5091</strain>
    </source>
</reference>
<evidence type="ECO:0000256" key="1">
    <source>
        <dbReference type="ARBA" id="ARBA00022801"/>
    </source>
</evidence>